<gene>
    <name evidence="2" type="ORF">MM50RIKEN_10300</name>
</gene>
<dbReference type="Proteomes" id="UP000681035">
    <property type="component" value="Chromosome"/>
</dbReference>
<dbReference type="KEGG" id="vcop:MM50RIKEN_10300"/>
<dbReference type="Pfam" id="PF07949">
    <property type="entry name" value="YbbR"/>
    <property type="match status" value="2"/>
</dbReference>
<keyword evidence="1" id="KW-0472">Membrane</keyword>
<dbReference type="EMBL" id="AP023418">
    <property type="protein sequence ID" value="BCK81267.1"/>
    <property type="molecule type" value="Genomic_DNA"/>
</dbReference>
<keyword evidence="1" id="KW-0812">Transmembrane</keyword>
<feature type="transmembrane region" description="Helical" evidence="1">
    <location>
        <begin position="10"/>
        <end position="27"/>
    </location>
</feature>
<evidence type="ECO:0000313" key="3">
    <source>
        <dbReference type="Proteomes" id="UP000681035"/>
    </source>
</evidence>
<dbReference type="Gene3D" id="2.170.120.40">
    <property type="entry name" value="YbbR-like domain"/>
    <property type="match status" value="2"/>
</dbReference>
<name>A0A810Q4T1_9FIRM</name>
<reference evidence="2" key="1">
    <citation type="submission" date="2020-09" db="EMBL/GenBank/DDBJ databases">
        <title>New species isolated from human feces.</title>
        <authorList>
            <person name="Kitahara M."/>
            <person name="Shigeno Y."/>
            <person name="Shime M."/>
            <person name="Matsumoto Y."/>
            <person name="Nakamura S."/>
            <person name="Motooka D."/>
            <person name="Fukuoka S."/>
            <person name="Nishikawa H."/>
            <person name="Benno Y."/>
        </authorList>
    </citation>
    <scope>NUCLEOTIDE SEQUENCE</scope>
    <source>
        <strain evidence="2">MM50</strain>
    </source>
</reference>
<dbReference type="PANTHER" id="PTHR37804">
    <property type="entry name" value="CDAA REGULATORY PROTEIN CDAR"/>
    <property type="match status" value="1"/>
</dbReference>
<accession>A0A810Q4T1</accession>
<protein>
    <recommendedName>
        <fullName evidence="4">YbbR-like protein</fullName>
    </recommendedName>
</protein>
<evidence type="ECO:0008006" key="4">
    <source>
        <dbReference type="Google" id="ProtNLM"/>
    </source>
</evidence>
<organism evidence="2 3">
    <name type="scientific">Vescimonas coprocola</name>
    <dbReference type="NCBI Taxonomy" id="2714355"/>
    <lineage>
        <taxon>Bacteria</taxon>
        <taxon>Bacillati</taxon>
        <taxon>Bacillota</taxon>
        <taxon>Clostridia</taxon>
        <taxon>Eubacteriales</taxon>
        <taxon>Oscillospiraceae</taxon>
        <taxon>Vescimonas</taxon>
    </lineage>
</organism>
<dbReference type="AlphaFoldDB" id="A0A810Q4T1"/>
<evidence type="ECO:0000313" key="2">
    <source>
        <dbReference type="EMBL" id="BCK81267.1"/>
    </source>
</evidence>
<keyword evidence="1" id="KW-1133">Transmembrane helix</keyword>
<dbReference type="InterPro" id="IPR012505">
    <property type="entry name" value="YbbR"/>
</dbReference>
<evidence type="ECO:0000256" key="1">
    <source>
        <dbReference type="SAM" id="Phobius"/>
    </source>
</evidence>
<proteinExistence type="predicted"/>
<dbReference type="PANTHER" id="PTHR37804:SF1">
    <property type="entry name" value="CDAA REGULATORY PROTEIN CDAR"/>
    <property type="match status" value="1"/>
</dbReference>
<dbReference type="RefSeq" id="WP_213542018.1">
    <property type="nucleotide sequence ID" value="NZ_AP023418.1"/>
</dbReference>
<sequence length="418" mass="45328">MKKNDASRKALRIIGSILVAIALWIYVDTVTSPEVTLKVKNVPVEFSGEDTTLADRGLMLLSGYDTTVDLVIKGPRNELRKLDRSKIRIVANTSNIKEAGSQTLTYEVVFPDNIRRGKLTVDSASIYSITVTVGELDSKEVPIQCEIVGSVADGFMAGELTLDPEVLLLRGQRDDLLNVSYAKVRLDITGADKTVVQALEFELYDHNDVKIENSAIRSSEKLIGATMPVSTVKEVPLRVNFVEAVGATMETVDYTISPATVKLVGEKARLDEIDSIVLDTLYVQDLEDSQSLTYTIPVPEDVTIADGVDTATVTVVVRGVTERTLTVSRFTFENVPEGMTATAETESLNVRLRGLTAEVNALTAENVHIVADLSGLTGAGVHTVPVTIRIEGYENIGIKGSYQMVVDLSVTPDEPGQP</sequence>
<dbReference type="Gene3D" id="2.170.120.30">
    <property type="match status" value="2"/>
</dbReference>
<keyword evidence="3" id="KW-1185">Reference proteome</keyword>
<dbReference type="InterPro" id="IPR053154">
    <property type="entry name" value="c-di-AMP_regulator"/>
</dbReference>